<dbReference type="Gramene" id="MELO3C031364.2.1">
    <property type="protein sequence ID" value="MELO3C031364.2.1"/>
    <property type="gene ID" value="MELO3C031364.2"/>
</dbReference>
<dbReference type="Gene3D" id="3.30.590.20">
    <property type="match status" value="1"/>
</dbReference>
<proteinExistence type="predicted"/>
<sequence>ALAPTIVRRTTPTPTVARRVALTPSIAKYVCYALDVPMYFIYRKKKYIDYSGMSFREVFCSLKSSLTSIEALQYAEYECGGIRLILSRSFGDGDHNGYVKEGWKNSRSLRSNASREIDTRTSYSQLELDEVRKTSFDMVHR</sequence>
<evidence type="ECO:0000313" key="1">
    <source>
        <dbReference type="EnsemblPlants" id="MELO3C031364.2.1"/>
    </source>
</evidence>
<dbReference type="AlphaFoldDB" id="A0A9I9EB49"/>
<accession>A0A9I9EB49</accession>
<protein>
    <submittedName>
        <fullName evidence="1">Uncharacterized protein</fullName>
    </submittedName>
</protein>
<reference evidence="1" key="1">
    <citation type="submission" date="2023-03" db="UniProtKB">
        <authorList>
            <consortium name="EnsemblPlants"/>
        </authorList>
    </citation>
    <scope>IDENTIFICATION</scope>
</reference>
<name>A0A9I9EB49_CUCME</name>
<organism evidence="1">
    <name type="scientific">Cucumis melo</name>
    <name type="common">Muskmelon</name>
    <dbReference type="NCBI Taxonomy" id="3656"/>
    <lineage>
        <taxon>Eukaryota</taxon>
        <taxon>Viridiplantae</taxon>
        <taxon>Streptophyta</taxon>
        <taxon>Embryophyta</taxon>
        <taxon>Tracheophyta</taxon>
        <taxon>Spermatophyta</taxon>
        <taxon>Magnoliopsida</taxon>
        <taxon>eudicotyledons</taxon>
        <taxon>Gunneridae</taxon>
        <taxon>Pentapetalae</taxon>
        <taxon>rosids</taxon>
        <taxon>fabids</taxon>
        <taxon>Cucurbitales</taxon>
        <taxon>Cucurbitaceae</taxon>
        <taxon>Benincaseae</taxon>
        <taxon>Cucumis</taxon>
    </lineage>
</organism>
<dbReference type="EnsemblPlants" id="MELO3C031364.2.1">
    <property type="protein sequence ID" value="MELO3C031364.2.1"/>
    <property type="gene ID" value="MELO3C031364.2"/>
</dbReference>